<accession>A0A2J7RS49</accession>
<sequence>FGEATVSGRIYLDMLEQFLYSQVADLQPNIIFQQDGGRIRALTKQAELVYLPNTSYEPQATKEMRVIIDYWFAGRGKSFMEFLVSSNLDILNHCNDPNFVVCNKKEVIDLTLGTNNIENLVRNGRI</sequence>
<organism evidence="1 2">
    <name type="scientific">Cryptotermes secundus</name>
    <dbReference type="NCBI Taxonomy" id="105785"/>
    <lineage>
        <taxon>Eukaryota</taxon>
        <taxon>Metazoa</taxon>
        <taxon>Ecdysozoa</taxon>
        <taxon>Arthropoda</taxon>
        <taxon>Hexapoda</taxon>
        <taxon>Insecta</taxon>
        <taxon>Pterygota</taxon>
        <taxon>Neoptera</taxon>
        <taxon>Polyneoptera</taxon>
        <taxon>Dictyoptera</taxon>
        <taxon>Blattodea</taxon>
        <taxon>Blattoidea</taxon>
        <taxon>Termitoidae</taxon>
        <taxon>Kalotermitidae</taxon>
        <taxon>Cryptotermitinae</taxon>
        <taxon>Cryptotermes</taxon>
    </lineage>
</organism>
<evidence type="ECO:0000313" key="1">
    <source>
        <dbReference type="EMBL" id="PNF43663.1"/>
    </source>
</evidence>
<dbReference type="AlphaFoldDB" id="A0A2J7RS49"/>
<dbReference type="InParanoid" id="A0A2J7RS49"/>
<gene>
    <name evidence="1" type="ORF">B7P43_G16173</name>
</gene>
<name>A0A2J7RS49_9NEOP</name>
<dbReference type="Gene3D" id="3.60.10.10">
    <property type="entry name" value="Endonuclease/exonuclease/phosphatase"/>
    <property type="match status" value="1"/>
</dbReference>
<evidence type="ECO:0000313" key="2">
    <source>
        <dbReference type="Proteomes" id="UP000235965"/>
    </source>
</evidence>
<dbReference type="InterPro" id="IPR036691">
    <property type="entry name" value="Endo/exonu/phosph_ase_sf"/>
</dbReference>
<dbReference type="Proteomes" id="UP000235965">
    <property type="component" value="Unassembled WGS sequence"/>
</dbReference>
<keyword evidence="2" id="KW-1185">Reference proteome</keyword>
<proteinExistence type="predicted"/>
<protein>
    <submittedName>
        <fullName evidence="1">Uncharacterized protein</fullName>
    </submittedName>
</protein>
<feature type="non-terminal residue" evidence="1">
    <location>
        <position position="1"/>
    </location>
</feature>
<comment type="caution">
    <text evidence="1">The sequence shown here is derived from an EMBL/GenBank/DDBJ whole genome shotgun (WGS) entry which is preliminary data.</text>
</comment>
<reference evidence="1 2" key="1">
    <citation type="submission" date="2017-12" db="EMBL/GenBank/DDBJ databases">
        <title>Hemimetabolous genomes reveal molecular basis of termite eusociality.</title>
        <authorList>
            <person name="Harrison M.C."/>
            <person name="Jongepier E."/>
            <person name="Robertson H.M."/>
            <person name="Arning N."/>
            <person name="Bitard-Feildel T."/>
            <person name="Chao H."/>
            <person name="Childers C.P."/>
            <person name="Dinh H."/>
            <person name="Doddapaneni H."/>
            <person name="Dugan S."/>
            <person name="Gowin J."/>
            <person name="Greiner C."/>
            <person name="Han Y."/>
            <person name="Hu H."/>
            <person name="Hughes D.S.T."/>
            <person name="Huylmans A.-K."/>
            <person name="Kemena C."/>
            <person name="Kremer L.P.M."/>
            <person name="Lee S.L."/>
            <person name="Lopez-Ezquerra A."/>
            <person name="Mallet L."/>
            <person name="Monroy-Kuhn J.M."/>
            <person name="Moser A."/>
            <person name="Murali S.C."/>
            <person name="Muzny D.M."/>
            <person name="Otani S."/>
            <person name="Piulachs M.-D."/>
            <person name="Poelchau M."/>
            <person name="Qu J."/>
            <person name="Schaub F."/>
            <person name="Wada-Katsumata A."/>
            <person name="Worley K.C."/>
            <person name="Xie Q."/>
            <person name="Ylla G."/>
            <person name="Poulsen M."/>
            <person name="Gibbs R.A."/>
            <person name="Schal C."/>
            <person name="Richards S."/>
            <person name="Belles X."/>
            <person name="Korb J."/>
            <person name="Bornberg-Bauer E."/>
        </authorList>
    </citation>
    <scope>NUCLEOTIDE SEQUENCE [LARGE SCALE GENOMIC DNA]</scope>
    <source>
        <tissue evidence="1">Whole body</tissue>
    </source>
</reference>
<dbReference type="EMBL" id="NEVH01000295">
    <property type="protein sequence ID" value="PNF43663.1"/>
    <property type="molecule type" value="Genomic_DNA"/>
</dbReference>